<evidence type="ECO:0000256" key="7">
    <source>
        <dbReference type="ARBA" id="ARBA00022833"/>
    </source>
</evidence>
<dbReference type="eggNOG" id="COG1198">
    <property type="taxonomic scope" value="Bacteria"/>
</dbReference>
<evidence type="ECO:0000256" key="12">
    <source>
        <dbReference type="HAMAP-Rule" id="MF_00983"/>
    </source>
</evidence>
<accession>H9UI23</accession>
<dbReference type="GO" id="GO:0043138">
    <property type="term" value="F:3'-5' DNA helicase activity"/>
    <property type="evidence" value="ECO:0007669"/>
    <property type="project" value="UniProtKB-EC"/>
</dbReference>
<evidence type="ECO:0000256" key="9">
    <source>
        <dbReference type="ARBA" id="ARBA00023125"/>
    </source>
</evidence>
<dbReference type="OrthoDB" id="9759544at2"/>
<dbReference type="PROSITE" id="PS51192">
    <property type="entry name" value="HELICASE_ATP_BIND_1"/>
    <property type="match status" value="1"/>
</dbReference>
<dbReference type="Pfam" id="PF17764">
    <property type="entry name" value="PriA_3primeBD"/>
    <property type="match status" value="1"/>
</dbReference>
<dbReference type="SMART" id="SM00487">
    <property type="entry name" value="DEXDc"/>
    <property type="match status" value="1"/>
</dbReference>
<dbReference type="InterPro" id="IPR041236">
    <property type="entry name" value="PriA_C"/>
</dbReference>
<dbReference type="SUPFAM" id="SSF52540">
    <property type="entry name" value="P-loop containing nucleoside triphosphate hydrolases"/>
    <property type="match status" value="1"/>
</dbReference>
<organism evidence="15 16">
    <name type="scientific">Spirochaeta africana (strain ATCC 700263 / DSM 8902 / Z-7692)</name>
    <dbReference type="NCBI Taxonomy" id="889378"/>
    <lineage>
        <taxon>Bacteria</taxon>
        <taxon>Pseudomonadati</taxon>
        <taxon>Spirochaetota</taxon>
        <taxon>Spirochaetia</taxon>
        <taxon>Spirochaetales</taxon>
        <taxon>Spirochaetaceae</taxon>
        <taxon>Spirochaeta</taxon>
    </lineage>
</organism>
<feature type="binding site" evidence="12">
    <location>
        <position position="369"/>
    </location>
    <ligand>
        <name>Zn(2+)</name>
        <dbReference type="ChEBI" id="CHEBI:29105"/>
        <label>2</label>
    </ligand>
</feature>
<feature type="binding site" evidence="12">
    <location>
        <position position="372"/>
    </location>
    <ligand>
        <name>Zn(2+)</name>
        <dbReference type="ChEBI" id="CHEBI:29105"/>
        <label>2</label>
    </ligand>
</feature>
<dbReference type="GO" id="GO:0005524">
    <property type="term" value="F:ATP binding"/>
    <property type="evidence" value="ECO:0007669"/>
    <property type="project" value="UniProtKB-UniRule"/>
</dbReference>
<evidence type="ECO:0000313" key="15">
    <source>
        <dbReference type="EMBL" id="AFG37166.1"/>
    </source>
</evidence>
<evidence type="ECO:0000256" key="11">
    <source>
        <dbReference type="ARBA" id="ARBA00048988"/>
    </source>
</evidence>
<evidence type="ECO:0000313" key="16">
    <source>
        <dbReference type="Proteomes" id="UP000007383"/>
    </source>
</evidence>
<feature type="binding site" evidence="12">
    <location>
        <position position="403"/>
    </location>
    <ligand>
        <name>Zn(2+)</name>
        <dbReference type="ChEBI" id="CHEBI:29105"/>
        <label>1</label>
    </ligand>
</feature>
<evidence type="ECO:0000256" key="10">
    <source>
        <dbReference type="ARBA" id="ARBA00023235"/>
    </source>
</evidence>
<keyword evidence="3 12" id="KW-0479">Metal-binding</keyword>
<dbReference type="PANTHER" id="PTHR30580">
    <property type="entry name" value="PRIMOSOMAL PROTEIN N"/>
    <property type="match status" value="1"/>
</dbReference>
<dbReference type="HAMAP" id="MF_00983">
    <property type="entry name" value="PriA"/>
    <property type="match status" value="1"/>
</dbReference>
<evidence type="ECO:0000256" key="13">
    <source>
        <dbReference type="SAM" id="MobiDB-lite"/>
    </source>
</evidence>
<feature type="region of interest" description="Disordered" evidence="13">
    <location>
        <begin position="104"/>
        <end position="123"/>
    </location>
</feature>
<dbReference type="InterPro" id="IPR005259">
    <property type="entry name" value="PriA"/>
</dbReference>
<dbReference type="EMBL" id="CP003282">
    <property type="protein sequence ID" value="AFG37166.1"/>
    <property type="molecule type" value="Genomic_DNA"/>
</dbReference>
<dbReference type="InterPro" id="IPR041222">
    <property type="entry name" value="PriA_3primeBD"/>
</dbReference>
<proteinExistence type="inferred from homology"/>
<keyword evidence="16" id="KW-1185">Reference proteome</keyword>
<dbReference type="InterPro" id="IPR027417">
    <property type="entry name" value="P-loop_NTPase"/>
</dbReference>
<dbReference type="Gene3D" id="3.40.1440.60">
    <property type="entry name" value="PriA, 3(prime) DNA-binding domain"/>
    <property type="match status" value="1"/>
</dbReference>
<dbReference type="Pfam" id="PF00271">
    <property type="entry name" value="Helicase_C"/>
    <property type="match status" value="1"/>
</dbReference>
<feature type="binding site" evidence="12">
    <location>
        <position position="387"/>
    </location>
    <ligand>
        <name>Zn(2+)</name>
        <dbReference type="ChEBI" id="CHEBI:29105"/>
        <label>2</label>
    </ligand>
</feature>
<dbReference type="AlphaFoldDB" id="H9UI23"/>
<keyword evidence="4 12" id="KW-0547">Nucleotide-binding</keyword>
<keyword evidence="7 12" id="KW-0862">Zinc</keyword>
<evidence type="ECO:0000259" key="14">
    <source>
        <dbReference type="PROSITE" id="PS51192"/>
    </source>
</evidence>
<keyword evidence="6 12" id="KW-0347">Helicase</keyword>
<dbReference type="KEGG" id="sfc:Spiaf_1079"/>
<dbReference type="STRING" id="889378.Spiaf_1079"/>
<comment type="function">
    <text evidence="12">Initiates the restart of stalled replication forks, which reloads the replicative helicase on sites other than the origin of replication. Recognizes and binds to abandoned replication forks and remodels them to uncover a helicase loading site. Promotes assembly of the primosome at these replication forks.</text>
</comment>
<feature type="binding site" evidence="12">
    <location>
        <position position="390"/>
    </location>
    <ligand>
        <name>Zn(2+)</name>
        <dbReference type="ChEBI" id="CHEBI:29105"/>
        <label>2</label>
    </ligand>
</feature>
<feature type="binding site" evidence="12">
    <location>
        <position position="400"/>
    </location>
    <ligand>
        <name>Zn(2+)</name>
        <dbReference type="ChEBI" id="CHEBI:29105"/>
        <label>1</label>
    </ligand>
</feature>
<dbReference type="EC" id="5.6.2.4" evidence="12"/>
<comment type="cofactor">
    <cofactor evidence="12">
        <name>Zn(2+)</name>
        <dbReference type="ChEBI" id="CHEBI:29105"/>
    </cofactor>
    <text evidence="12">Binds 2 zinc ions per subunit.</text>
</comment>
<dbReference type="RefSeq" id="WP_014455158.1">
    <property type="nucleotide sequence ID" value="NC_017098.1"/>
</dbReference>
<dbReference type="SMART" id="SM00490">
    <property type="entry name" value="HELICc"/>
    <property type="match status" value="1"/>
</dbReference>
<dbReference type="GO" id="GO:0003677">
    <property type="term" value="F:DNA binding"/>
    <property type="evidence" value="ECO:0007669"/>
    <property type="project" value="UniProtKB-UniRule"/>
</dbReference>
<dbReference type="InterPro" id="IPR001650">
    <property type="entry name" value="Helicase_C-like"/>
</dbReference>
<keyword evidence="2 12" id="KW-0235">DNA replication</keyword>
<evidence type="ECO:0000256" key="2">
    <source>
        <dbReference type="ARBA" id="ARBA00022705"/>
    </source>
</evidence>
<dbReference type="PATRIC" id="fig|889378.3.peg.1080"/>
<feature type="binding site" evidence="12">
    <location>
        <position position="360"/>
    </location>
    <ligand>
        <name>Zn(2+)</name>
        <dbReference type="ChEBI" id="CHEBI:29105"/>
        <label>1</label>
    </ligand>
</feature>
<dbReference type="GO" id="GO:0006302">
    <property type="term" value="P:double-strand break repair"/>
    <property type="evidence" value="ECO:0007669"/>
    <property type="project" value="InterPro"/>
</dbReference>
<dbReference type="InterPro" id="IPR040498">
    <property type="entry name" value="PriA_CRR"/>
</dbReference>
<dbReference type="NCBIfam" id="TIGR00595">
    <property type="entry name" value="priA"/>
    <property type="match status" value="1"/>
</dbReference>
<keyword evidence="8 12" id="KW-0067">ATP-binding</keyword>
<feature type="domain" description="Helicase ATP-binding" evidence="14">
    <location>
        <begin position="147"/>
        <end position="303"/>
    </location>
</feature>
<gene>
    <name evidence="12" type="primary">priA</name>
    <name evidence="15" type="ordered locus">Spiaf_1079</name>
</gene>
<evidence type="ECO:0000256" key="4">
    <source>
        <dbReference type="ARBA" id="ARBA00022741"/>
    </source>
</evidence>
<dbReference type="FunFam" id="3.40.50.300:FF:000489">
    <property type="entry name" value="Primosome assembly protein PriA"/>
    <property type="match status" value="1"/>
</dbReference>
<dbReference type="CDD" id="cd18804">
    <property type="entry name" value="SF2_C_priA"/>
    <property type="match status" value="1"/>
</dbReference>
<evidence type="ECO:0000256" key="5">
    <source>
        <dbReference type="ARBA" id="ARBA00022801"/>
    </source>
</evidence>
<comment type="similarity">
    <text evidence="12">Belongs to the helicase family. PriA subfamily.</text>
</comment>
<dbReference type="GO" id="GO:0006269">
    <property type="term" value="P:DNA replication, synthesis of primer"/>
    <property type="evidence" value="ECO:0007669"/>
    <property type="project" value="UniProtKB-KW"/>
</dbReference>
<dbReference type="Pfam" id="PF18319">
    <property type="entry name" value="Zn_ribbon_PriA"/>
    <property type="match status" value="1"/>
</dbReference>
<dbReference type="InterPro" id="IPR014001">
    <property type="entry name" value="Helicase_ATP-bd"/>
</dbReference>
<evidence type="ECO:0000256" key="1">
    <source>
        <dbReference type="ARBA" id="ARBA00022515"/>
    </source>
</evidence>
<comment type="catalytic activity">
    <reaction evidence="12">
        <text>Couples ATP hydrolysis with the unwinding of duplex DNA by translocating in the 3'-5' direction.</text>
        <dbReference type="EC" id="5.6.2.4"/>
    </reaction>
</comment>
<evidence type="ECO:0000256" key="8">
    <source>
        <dbReference type="ARBA" id="ARBA00022840"/>
    </source>
</evidence>
<dbReference type="InterPro" id="IPR042115">
    <property type="entry name" value="PriA_3primeBD_sf"/>
</dbReference>
<comment type="subunit">
    <text evidence="12">Component of the replication restart primosome.</text>
</comment>
<dbReference type="GO" id="GO:1990077">
    <property type="term" value="C:primosome complex"/>
    <property type="evidence" value="ECO:0007669"/>
    <property type="project" value="UniProtKB-UniRule"/>
</dbReference>
<comment type="catalytic activity">
    <reaction evidence="11 12">
        <text>ATP + H2O = ADP + phosphate + H(+)</text>
        <dbReference type="Rhea" id="RHEA:13065"/>
        <dbReference type="ChEBI" id="CHEBI:15377"/>
        <dbReference type="ChEBI" id="CHEBI:15378"/>
        <dbReference type="ChEBI" id="CHEBI:30616"/>
        <dbReference type="ChEBI" id="CHEBI:43474"/>
        <dbReference type="ChEBI" id="CHEBI:456216"/>
        <dbReference type="EC" id="5.6.2.4"/>
    </reaction>
</comment>
<dbReference type="Pfam" id="PF00270">
    <property type="entry name" value="DEAD"/>
    <property type="match status" value="1"/>
</dbReference>
<dbReference type="GO" id="GO:0016887">
    <property type="term" value="F:ATP hydrolysis activity"/>
    <property type="evidence" value="ECO:0007669"/>
    <property type="project" value="RHEA"/>
</dbReference>
<protein>
    <recommendedName>
        <fullName evidence="12">Replication restart protein PriA</fullName>
    </recommendedName>
    <alternativeName>
        <fullName evidence="12">ATP-dependent DNA helicase PriA</fullName>
        <ecNumber evidence="12">5.6.2.4</ecNumber>
    </alternativeName>
    <alternativeName>
        <fullName evidence="12">DNA 3'-5' helicase PriA</fullName>
    </alternativeName>
</protein>
<sequence>MAGFVEVAFSLPLERTFTYSCDTTPQPGCRVIAPFGGRSLHGVAVATHHDAPQGYQVKPLERVLDEEPLLTPQLLELGRWMAGMYFASWGECLGTMIPNAKEERRVPSLGGGDPEPNPVPITPSAAQASAIRCITEGSSGGTAGRYFLYGVTGSGKTEVFLQSAEHILAQGRGIIYLVPEIALTHQVAEMLKSRFGDTAAILHSRMTPSQRLGEWRRIRRGEARMVIGARSAVFAPVQHLGLIILDEEHEGAYKAGDRPRYHARQIAMKRCSSEQATLIMGSATPSVEAKHLMDTGGLQALHLPERISGGGMPALEIVDMRREKESLSQQLRTEIQETLQSGRQVILFLNRRGFSHFFHCRSCGYEMHCPHCSVGLTLHKHRGRMVCHYCGYTTRPIDVCPACKSLDVGYSGFGTEHIEDEVRRHFPQASIDRLDTDSAGRKGVVERILGDFRSGKTDILLGTQMVAKGLNFPGLHLVGIVLADTGLHMPDFRAAERTFTLITQVAGRAGRYHPDGRVLIQTYQPDNPVIRQAAAGDVEGFYRTEIDVRRMTGFPPFSRMIRLVVRGKQEQSVRNAADELSARLHSGGRFPGECMGPSECPLGKIAGNYRMQILLRSRSGGDIHTRLSQVLPGFKLPRGLHLEIDVDPIQLL</sequence>
<dbReference type="GO" id="GO:0006270">
    <property type="term" value="P:DNA replication initiation"/>
    <property type="evidence" value="ECO:0007669"/>
    <property type="project" value="TreeGrafter"/>
</dbReference>
<dbReference type="Proteomes" id="UP000007383">
    <property type="component" value="Chromosome"/>
</dbReference>
<dbReference type="CDD" id="cd17929">
    <property type="entry name" value="DEXHc_priA"/>
    <property type="match status" value="1"/>
</dbReference>
<dbReference type="PANTHER" id="PTHR30580:SF0">
    <property type="entry name" value="PRIMOSOMAL PROTEIN N"/>
    <property type="match status" value="1"/>
</dbReference>
<feature type="binding site" evidence="12">
    <location>
        <position position="363"/>
    </location>
    <ligand>
        <name>Zn(2+)</name>
        <dbReference type="ChEBI" id="CHEBI:29105"/>
        <label>1</label>
    </ligand>
</feature>
<name>H9UI23_SPIAZ</name>
<keyword evidence="1 12" id="KW-0639">Primosome</keyword>
<dbReference type="GO" id="GO:0006310">
    <property type="term" value="P:DNA recombination"/>
    <property type="evidence" value="ECO:0007669"/>
    <property type="project" value="InterPro"/>
</dbReference>
<dbReference type="InterPro" id="IPR011545">
    <property type="entry name" value="DEAD/DEAH_box_helicase_dom"/>
</dbReference>
<keyword evidence="10 12" id="KW-0413">Isomerase</keyword>
<evidence type="ECO:0000256" key="6">
    <source>
        <dbReference type="ARBA" id="ARBA00022806"/>
    </source>
</evidence>
<dbReference type="Gene3D" id="3.40.50.300">
    <property type="entry name" value="P-loop containing nucleotide triphosphate hydrolases"/>
    <property type="match status" value="2"/>
</dbReference>
<keyword evidence="9 12" id="KW-0238">DNA-binding</keyword>
<keyword evidence="5 12" id="KW-0378">Hydrolase</keyword>
<dbReference type="HOGENOM" id="CLU_013353_4_1_12"/>
<dbReference type="GO" id="GO:0008270">
    <property type="term" value="F:zinc ion binding"/>
    <property type="evidence" value="ECO:0007669"/>
    <property type="project" value="UniProtKB-UniRule"/>
</dbReference>
<reference evidence="16" key="1">
    <citation type="journal article" date="2013" name="Stand. Genomic Sci.">
        <title>Complete genome sequence of the halophilic bacterium Spirochaeta africana type strain (Z-7692(T)) from the alkaline Lake Magadi in the East African Rift.</title>
        <authorList>
            <person name="Liolos K."/>
            <person name="Abt B."/>
            <person name="Scheuner C."/>
            <person name="Teshima H."/>
            <person name="Held B."/>
            <person name="Lapidus A."/>
            <person name="Nolan M."/>
            <person name="Lucas S."/>
            <person name="Deshpande S."/>
            <person name="Cheng J.F."/>
            <person name="Tapia R."/>
            <person name="Goodwin L.A."/>
            <person name="Pitluck S."/>
            <person name="Pagani I."/>
            <person name="Ivanova N."/>
            <person name="Mavromatis K."/>
            <person name="Mikhailova N."/>
            <person name="Huntemann M."/>
            <person name="Pati A."/>
            <person name="Chen A."/>
            <person name="Palaniappan K."/>
            <person name="Land M."/>
            <person name="Rohde M."/>
            <person name="Tindall B.J."/>
            <person name="Detter J.C."/>
            <person name="Goker M."/>
            <person name="Bristow J."/>
            <person name="Eisen J.A."/>
            <person name="Markowitz V."/>
            <person name="Hugenholtz P."/>
            <person name="Woyke T."/>
            <person name="Klenk H.P."/>
            <person name="Kyrpides N.C."/>
        </authorList>
    </citation>
    <scope>NUCLEOTIDE SEQUENCE</scope>
    <source>
        <strain evidence="16">ATCC 700263 / DSM 8902 / Z-7692</strain>
    </source>
</reference>
<dbReference type="Pfam" id="PF18074">
    <property type="entry name" value="PriA_C"/>
    <property type="match status" value="1"/>
</dbReference>
<evidence type="ECO:0000256" key="3">
    <source>
        <dbReference type="ARBA" id="ARBA00022723"/>
    </source>
</evidence>